<dbReference type="EMBL" id="JAPXIC010000066">
    <property type="protein sequence ID" value="MCZ4719536.1"/>
    <property type="molecule type" value="Genomic_DNA"/>
</dbReference>
<keyword evidence="3" id="KW-0547">Nucleotide-binding</keyword>
<dbReference type="Gene3D" id="1.20.120.1510">
    <property type="match status" value="1"/>
</dbReference>
<evidence type="ECO:0000313" key="11">
    <source>
        <dbReference type="Proteomes" id="UP000254631"/>
    </source>
</evidence>
<keyword evidence="9" id="KW-0436">Ligase</keyword>
<sequence>MSPQSDIETLISTKSWLIEKYVAPLHHPLRESAEKLILVSDYACRQIRLLVSLLESDSCCSLWSRESYFYAIQQISLELSQAQYMQELRRFRHTHFLRLLLLEIADLASTQEVMQSWSDLADSIILHTLKYIGFTLLSRYGVPRNSEGKEIQLYALAMGKLGGRELNYSSDIDLIFAFNEVGSTDGEEQITNQHYFSKMVQTFVHLLQSVTPDGFVFRVDLRLRPNGDSGPLVSSFAAMETYYQEQGRDWERYAMVKARVIAESLDEPFPWFERLIIPFVYRRYVDFGVIESLRGMKAMIEREVQLNPLLNDIKRGRGGIREIEFIIQNIQLIRGGRLPQLQVQNAMLALAVIKKEKLLPRCDALKQAYLFLRKLENILQSLNDQQTHSLPEDQLKKVQIVYAMGFTDWEQFFNKLQQYQRIVSNFFHSILGKVDDYEDEKRLLNNQLFSLWQGHVESNMAVNLLISLGYENAQHCYQMLHAFRHGPRCRRLSQGARIRLDRFMVLLLTELTYCPKTDEVLLQVIHLLENIVGRSAYLALLTENPHALRELLFWFVNSPFISSLFVSQPFLLEILLEQEKDWHPDSLSQMEQTIVEKLEHTNDVEVHEEILRQFKLTNWMVAARAELYGLCDAVRIGKFLSDVAQVIVSQVLIIASKQLCGRHPEMAQIQSRFAIIAYGKLGSREMSYASDLDLVFLHSAKPSEEALVTRLTQKILHMLTTRTQMGVLYHVDTRLRPSGAAGLLVSHVDAFVEYQKSQAWTWEHQALLKARILSGNSKIKNQFSQLKKSVLLLERDSKLLQRDVLTMRSKIDQFQESDEVKLARGGLLDLEFLVQFLILNLRDPKFSSYTNTLSQLKHLFLSNVLTKSQFTTLKKAYQYFHYLMHQKIVQPDVINDDEMQNAVSSVCKDLYRY</sequence>
<evidence type="ECO:0000313" key="10">
    <source>
        <dbReference type="EMBL" id="STX78834.1"/>
    </source>
</evidence>
<evidence type="ECO:0000256" key="2">
    <source>
        <dbReference type="ARBA" id="ARBA00022695"/>
    </source>
</evidence>
<keyword evidence="4" id="KW-0067">ATP-binding</keyword>
<dbReference type="GO" id="GO:0005524">
    <property type="term" value="F:ATP binding"/>
    <property type="evidence" value="ECO:0007669"/>
    <property type="project" value="UniProtKB-KW"/>
</dbReference>
<keyword evidence="6" id="KW-0511">Multifunctional enzyme</keyword>
<evidence type="ECO:0000256" key="3">
    <source>
        <dbReference type="ARBA" id="ARBA00022741"/>
    </source>
</evidence>
<dbReference type="GO" id="GO:0047388">
    <property type="term" value="F:[glutamine synthetase]-adenylyl-L-tyrosine phosphorylase activity"/>
    <property type="evidence" value="ECO:0007669"/>
    <property type="project" value="UniProtKB-EC"/>
</dbReference>
<dbReference type="Pfam" id="PF03710">
    <property type="entry name" value="GlnE"/>
    <property type="match status" value="2"/>
</dbReference>
<gene>
    <name evidence="10" type="primary">glnE</name>
    <name evidence="10" type="ORF">NCTC12000_00820</name>
    <name evidence="9" type="ORF">O6C86_09955</name>
</gene>
<dbReference type="GO" id="GO:0008882">
    <property type="term" value="F:[glutamate-ammonia-ligase] adenylyltransferase activity"/>
    <property type="evidence" value="ECO:0007669"/>
    <property type="project" value="UniProtKB-EC"/>
</dbReference>
<dbReference type="EMBL" id="UGOL01000001">
    <property type="protein sequence ID" value="STX78834.1"/>
    <property type="molecule type" value="Genomic_DNA"/>
</dbReference>
<dbReference type="InterPro" id="IPR043519">
    <property type="entry name" value="NT_sf"/>
</dbReference>
<name>A0A129B0T6_LEGPN</name>
<dbReference type="FunFam" id="1.20.120.330:FF:000005">
    <property type="entry name" value="Bifunctional glutamine synthetase adenylyltransferase/adenylyl-removing enzyme"/>
    <property type="match status" value="1"/>
</dbReference>
<dbReference type="NCBIfam" id="NF008292">
    <property type="entry name" value="PRK11072.1"/>
    <property type="match status" value="1"/>
</dbReference>
<evidence type="ECO:0000313" key="9">
    <source>
        <dbReference type="EMBL" id="MCZ4719536.1"/>
    </source>
</evidence>
<dbReference type="RefSeq" id="WP_013101155.1">
    <property type="nucleotide sequence ID" value="NZ_BBUI01000011.1"/>
</dbReference>
<dbReference type="Proteomes" id="UP000254631">
    <property type="component" value="Unassembled WGS sequence"/>
</dbReference>
<dbReference type="PANTHER" id="PTHR30621">
    <property type="entry name" value="GLUTAMINE SYNTHETASE ADENYLYLTRANSFERASE"/>
    <property type="match status" value="1"/>
</dbReference>
<dbReference type="InterPro" id="IPR013546">
    <property type="entry name" value="PII_UdlTrfase/GS_AdlTrfase"/>
</dbReference>
<protein>
    <submittedName>
        <fullName evidence="10">Adenylyl transferase</fullName>
    </submittedName>
    <submittedName>
        <fullName evidence="9">Bifunctional [glutamate--ammonia ligase]-adenylyl-L-tyrosine phosphorylase/[glutamate--ammonia-ligase] adenylyltransferase</fullName>
        <ecNumber evidence="9 10">2.7.7.42</ecNumber>
        <ecNumber evidence="9">2.7.7.89</ecNumber>
    </submittedName>
</protein>
<organism evidence="10 11">
    <name type="scientific">Legionella pneumophila</name>
    <dbReference type="NCBI Taxonomy" id="446"/>
    <lineage>
        <taxon>Bacteria</taxon>
        <taxon>Pseudomonadati</taxon>
        <taxon>Pseudomonadota</taxon>
        <taxon>Gammaproteobacteria</taxon>
        <taxon>Legionellales</taxon>
        <taxon>Legionellaceae</taxon>
        <taxon>Legionella</taxon>
    </lineage>
</organism>
<evidence type="ECO:0000259" key="8">
    <source>
        <dbReference type="Pfam" id="PF08335"/>
    </source>
</evidence>
<keyword evidence="1 10" id="KW-0808">Transferase</keyword>
<dbReference type="GO" id="GO:0016874">
    <property type="term" value="F:ligase activity"/>
    <property type="evidence" value="ECO:0007669"/>
    <property type="project" value="UniProtKB-KW"/>
</dbReference>
<evidence type="ECO:0000256" key="1">
    <source>
        <dbReference type="ARBA" id="ARBA00022679"/>
    </source>
</evidence>
<dbReference type="SUPFAM" id="SSF81301">
    <property type="entry name" value="Nucleotidyltransferase"/>
    <property type="match status" value="2"/>
</dbReference>
<evidence type="ECO:0000256" key="6">
    <source>
        <dbReference type="ARBA" id="ARBA00023268"/>
    </source>
</evidence>
<accession>A0A129B0T6</accession>
<evidence type="ECO:0000256" key="5">
    <source>
        <dbReference type="ARBA" id="ARBA00022842"/>
    </source>
</evidence>
<dbReference type="InterPro" id="IPR005190">
    <property type="entry name" value="GlnE_rpt_dom"/>
</dbReference>
<dbReference type="SUPFAM" id="SSF81593">
    <property type="entry name" value="Nucleotidyltransferase substrate binding subunit/domain"/>
    <property type="match status" value="2"/>
</dbReference>
<reference evidence="10 11" key="1">
    <citation type="submission" date="2018-06" db="EMBL/GenBank/DDBJ databases">
        <authorList>
            <consortium name="Pathogen Informatics"/>
            <person name="Doyle S."/>
        </authorList>
    </citation>
    <scope>NUCLEOTIDE SEQUENCE [LARGE SCALE GENOMIC DNA]</scope>
    <source>
        <strain evidence="10 11">NCTC12000</strain>
    </source>
</reference>
<dbReference type="InterPro" id="IPR023057">
    <property type="entry name" value="GlnE"/>
</dbReference>
<dbReference type="EC" id="2.7.7.42" evidence="9 10"/>
<proteinExistence type="predicted"/>
<evidence type="ECO:0000259" key="7">
    <source>
        <dbReference type="Pfam" id="PF03710"/>
    </source>
</evidence>
<dbReference type="Proteomes" id="UP001071279">
    <property type="component" value="Unassembled WGS sequence"/>
</dbReference>
<dbReference type="Pfam" id="PF08335">
    <property type="entry name" value="GlnD_UR_UTase"/>
    <property type="match status" value="2"/>
</dbReference>
<reference evidence="9" key="2">
    <citation type="submission" date="2022-12" db="EMBL/GenBank/DDBJ databases">
        <title>Comparative genomics of Legionella pneumophila isolates from the West Bank and Germany support molecular epidemiology of Legionnaires disease.</title>
        <authorList>
            <person name="Zayed A.R."/>
            <person name="Bitar D.M."/>
            <person name="Steinert M."/>
            <person name="Lueck C."/>
            <person name="Brettar I."/>
            <person name="Hoefle M.G."/>
            <person name="Bunk B."/>
        </authorList>
    </citation>
    <scope>NUCLEOTIDE SEQUENCE</scope>
    <source>
        <strain evidence="9">H23</strain>
    </source>
</reference>
<feature type="domain" description="Glutamate-ammonia ligase adenylyltransferase repeated" evidence="7">
    <location>
        <begin position="39"/>
        <end position="264"/>
    </location>
</feature>
<dbReference type="GO" id="GO:0000820">
    <property type="term" value="P:regulation of glutamine family amino acid metabolic process"/>
    <property type="evidence" value="ECO:0007669"/>
    <property type="project" value="TreeGrafter"/>
</dbReference>
<feature type="domain" description="PII-uridylyltransferase/Glutamine-synthetase adenylyltransferase" evidence="8">
    <location>
        <begin position="814"/>
        <end position="883"/>
    </location>
</feature>
<feature type="domain" description="Glutamate-ammonia ligase adenylyltransferase repeated" evidence="7">
    <location>
        <begin position="555"/>
        <end position="785"/>
    </location>
</feature>
<dbReference type="Gene3D" id="1.20.120.330">
    <property type="entry name" value="Nucleotidyltransferases domain 2"/>
    <property type="match status" value="2"/>
</dbReference>
<feature type="domain" description="PII-uridylyltransferase/Glutamine-synthetase adenylyltransferase" evidence="8">
    <location>
        <begin position="295"/>
        <end position="430"/>
    </location>
</feature>
<dbReference type="CDD" id="cd05401">
    <property type="entry name" value="NT_GlnE_GlnD_like"/>
    <property type="match status" value="2"/>
</dbReference>
<dbReference type="PANTHER" id="PTHR30621:SF0">
    <property type="entry name" value="BIFUNCTIONAL GLUTAMINE SYNTHETASE ADENYLYLTRANSFERASE_ADENYLYL-REMOVING ENZYME"/>
    <property type="match status" value="1"/>
</dbReference>
<dbReference type="GO" id="GO:0005829">
    <property type="term" value="C:cytosol"/>
    <property type="evidence" value="ECO:0007669"/>
    <property type="project" value="TreeGrafter"/>
</dbReference>
<dbReference type="AlphaFoldDB" id="A0A129B0T6"/>
<dbReference type="EC" id="2.7.7.89" evidence="9"/>
<keyword evidence="5" id="KW-0460">Magnesium</keyword>
<evidence type="ECO:0000256" key="4">
    <source>
        <dbReference type="ARBA" id="ARBA00022840"/>
    </source>
</evidence>
<dbReference type="Gene3D" id="3.30.460.10">
    <property type="entry name" value="Beta Polymerase, domain 2"/>
    <property type="match status" value="2"/>
</dbReference>
<keyword evidence="2 10" id="KW-0548">Nucleotidyltransferase</keyword>